<dbReference type="PANTHER" id="PTHR45080:SF8">
    <property type="entry name" value="IG-LIKE DOMAIN-CONTAINING PROTEIN"/>
    <property type="match status" value="1"/>
</dbReference>
<dbReference type="SUPFAM" id="SSF48726">
    <property type="entry name" value="Immunoglobulin"/>
    <property type="match status" value="1"/>
</dbReference>
<keyword evidence="6" id="KW-1185">Reference proteome</keyword>
<dbReference type="InterPro" id="IPR036179">
    <property type="entry name" value="Ig-like_dom_sf"/>
</dbReference>
<keyword evidence="1" id="KW-0732">Signal</keyword>
<keyword evidence="2" id="KW-1015">Disulfide bond</keyword>
<dbReference type="InterPro" id="IPR013098">
    <property type="entry name" value="Ig_I-set"/>
</dbReference>
<name>A0ABN7PHA4_TIMPD</name>
<feature type="domain" description="Ig-like" evidence="4">
    <location>
        <begin position="1"/>
        <end position="79"/>
    </location>
</feature>
<evidence type="ECO:0000256" key="2">
    <source>
        <dbReference type="ARBA" id="ARBA00023157"/>
    </source>
</evidence>
<evidence type="ECO:0000313" key="6">
    <source>
        <dbReference type="Proteomes" id="UP001153148"/>
    </source>
</evidence>
<evidence type="ECO:0000256" key="3">
    <source>
        <dbReference type="ARBA" id="ARBA00023319"/>
    </source>
</evidence>
<dbReference type="InterPro" id="IPR050958">
    <property type="entry name" value="Cell_Adh-Cytoskel_Orgn"/>
</dbReference>
<evidence type="ECO:0000259" key="4">
    <source>
        <dbReference type="PROSITE" id="PS50835"/>
    </source>
</evidence>
<dbReference type="InterPro" id="IPR013783">
    <property type="entry name" value="Ig-like_fold"/>
</dbReference>
<feature type="non-terminal residue" evidence="5">
    <location>
        <position position="107"/>
    </location>
</feature>
<dbReference type="EMBL" id="CAJPIN010063886">
    <property type="protein sequence ID" value="CAG2067136.1"/>
    <property type="molecule type" value="Genomic_DNA"/>
</dbReference>
<organism evidence="5 6">
    <name type="scientific">Timema podura</name>
    <name type="common">Walking stick</name>
    <dbReference type="NCBI Taxonomy" id="61482"/>
    <lineage>
        <taxon>Eukaryota</taxon>
        <taxon>Metazoa</taxon>
        <taxon>Ecdysozoa</taxon>
        <taxon>Arthropoda</taxon>
        <taxon>Hexapoda</taxon>
        <taxon>Insecta</taxon>
        <taxon>Pterygota</taxon>
        <taxon>Neoptera</taxon>
        <taxon>Polyneoptera</taxon>
        <taxon>Phasmatodea</taxon>
        <taxon>Timematodea</taxon>
        <taxon>Timematoidea</taxon>
        <taxon>Timematidae</taxon>
        <taxon>Timema</taxon>
    </lineage>
</organism>
<proteinExistence type="predicted"/>
<evidence type="ECO:0000313" key="5">
    <source>
        <dbReference type="EMBL" id="CAG2067136.1"/>
    </source>
</evidence>
<keyword evidence="3" id="KW-0393">Immunoglobulin domain</keyword>
<accession>A0ABN7PHA4</accession>
<dbReference type="Proteomes" id="UP001153148">
    <property type="component" value="Unassembled WGS sequence"/>
</dbReference>
<reference evidence="5" key="1">
    <citation type="submission" date="2021-03" db="EMBL/GenBank/DDBJ databases">
        <authorList>
            <person name="Tran Van P."/>
        </authorList>
    </citation>
    <scope>NUCLEOTIDE SEQUENCE</scope>
</reference>
<dbReference type="InterPro" id="IPR007110">
    <property type="entry name" value="Ig-like_dom"/>
</dbReference>
<dbReference type="PANTHER" id="PTHR45080">
    <property type="entry name" value="CONTACTIN 5"/>
    <property type="match status" value="1"/>
</dbReference>
<protein>
    <recommendedName>
        <fullName evidence="4">Ig-like domain-containing protein</fullName>
    </recommendedName>
</protein>
<dbReference type="PROSITE" id="PS50835">
    <property type="entry name" value="IG_LIKE"/>
    <property type="match status" value="1"/>
</dbReference>
<sequence length="107" mass="11672">MVKSGERVVMEVEATGTPDPTVSWYKDDIKILGAVPGGKFRTKIQGNCYTLIIEKATPEYSGKYMVKAVNSAGEAQSIADFLVLEPQVDQTVVTHMIVQNVVHSSTQ</sequence>
<dbReference type="Gene3D" id="2.60.40.10">
    <property type="entry name" value="Immunoglobulins"/>
    <property type="match status" value="1"/>
</dbReference>
<comment type="caution">
    <text evidence="5">The sequence shown here is derived from an EMBL/GenBank/DDBJ whole genome shotgun (WGS) entry which is preliminary data.</text>
</comment>
<dbReference type="Pfam" id="PF07679">
    <property type="entry name" value="I-set"/>
    <property type="match status" value="1"/>
</dbReference>
<gene>
    <name evidence="5" type="ORF">TPAB3V08_LOCUS14079</name>
</gene>
<evidence type="ECO:0000256" key="1">
    <source>
        <dbReference type="ARBA" id="ARBA00022729"/>
    </source>
</evidence>